<evidence type="ECO:0000256" key="7">
    <source>
        <dbReference type="ARBA" id="ARBA00023212"/>
    </source>
</evidence>
<evidence type="ECO:0008006" key="14">
    <source>
        <dbReference type="Google" id="ProtNLM"/>
    </source>
</evidence>
<keyword evidence="4" id="KW-0132">Cell division</keyword>
<evidence type="ECO:0000256" key="8">
    <source>
        <dbReference type="ARBA" id="ARBA00023306"/>
    </source>
</evidence>
<evidence type="ECO:0000256" key="5">
    <source>
        <dbReference type="ARBA" id="ARBA00022701"/>
    </source>
</evidence>
<dbReference type="EMBL" id="KV454011">
    <property type="protein sequence ID" value="ODV98539.1"/>
    <property type="molecule type" value="Genomic_DNA"/>
</dbReference>
<keyword evidence="13" id="KW-1185">Reference proteome</keyword>
<dbReference type="SUPFAM" id="SSF47576">
    <property type="entry name" value="Calponin-homology domain, CH-domain"/>
    <property type="match status" value="1"/>
</dbReference>
<dbReference type="InterPro" id="IPR027328">
    <property type="entry name" value="MAPRE"/>
</dbReference>
<dbReference type="GO" id="GO:0035371">
    <property type="term" value="C:microtubule plus-end"/>
    <property type="evidence" value="ECO:0007669"/>
    <property type="project" value="EnsemblFungi"/>
</dbReference>
<dbReference type="GO" id="GO:0007020">
    <property type="term" value="P:microtubule nucleation"/>
    <property type="evidence" value="ECO:0007669"/>
    <property type="project" value="EnsemblFungi"/>
</dbReference>
<organism evidence="12 13">
    <name type="scientific">Pachysolen tannophilus NRRL Y-2460</name>
    <dbReference type="NCBI Taxonomy" id="669874"/>
    <lineage>
        <taxon>Eukaryota</taxon>
        <taxon>Fungi</taxon>
        <taxon>Dikarya</taxon>
        <taxon>Ascomycota</taxon>
        <taxon>Saccharomycotina</taxon>
        <taxon>Pichiomycetes</taxon>
        <taxon>Pachysolenaceae</taxon>
        <taxon>Pachysolen</taxon>
    </lineage>
</organism>
<dbReference type="InterPro" id="IPR004953">
    <property type="entry name" value="EB1_C"/>
</dbReference>
<dbReference type="Gene3D" id="1.20.5.1430">
    <property type="match status" value="1"/>
</dbReference>
<evidence type="ECO:0000259" key="10">
    <source>
        <dbReference type="PROSITE" id="PS50021"/>
    </source>
</evidence>
<dbReference type="AlphaFoldDB" id="A0A1E4U3H7"/>
<evidence type="ECO:0000313" key="13">
    <source>
        <dbReference type="Proteomes" id="UP000094236"/>
    </source>
</evidence>
<feature type="non-terminal residue" evidence="12">
    <location>
        <position position="269"/>
    </location>
</feature>
<accession>A0A1E4U3H7</accession>
<dbReference type="OrthoDB" id="2119228at2759"/>
<dbReference type="GO" id="GO:0051233">
    <property type="term" value="C:spindle midzone"/>
    <property type="evidence" value="ECO:0007669"/>
    <property type="project" value="EnsemblFungi"/>
</dbReference>
<dbReference type="InterPro" id="IPR036872">
    <property type="entry name" value="CH_dom_sf"/>
</dbReference>
<evidence type="ECO:0000256" key="1">
    <source>
        <dbReference type="ARBA" id="ARBA00004245"/>
    </source>
</evidence>
<evidence type="ECO:0000256" key="2">
    <source>
        <dbReference type="ARBA" id="ARBA00010729"/>
    </source>
</evidence>
<dbReference type="GO" id="GO:0030473">
    <property type="term" value="P:nuclear migration along microtubule"/>
    <property type="evidence" value="ECO:0007669"/>
    <property type="project" value="EnsemblFungi"/>
</dbReference>
<evidence type="ECO:0000256" key="6">
    <source>
        <dbReference type="ARBA" id="ARBA00022776"/>
    </source>
</evidence>
<dbReference type="STRING" id="669874.A0A1E4U3H7"/>
<keyword evidence="6" id="KW-0498">Mitosis</keyword>
<dbReference type="GO" id="GO:0030543">
    <property type="term" value="P:2-micrometer plasmid partitioning"/>
    <property type="evidence" value="ECO:0007669"/>
    <property type="project" value="EnsemblFungi"/>
</dbReference>
<evidence type="ECO:0000313" key="12">
    <source>
        <dbReference type="EMBL" id="ODV98539.1"/>
    </source>
</evidence>
<dbReference type="FunFam" id="1.10.418.10:FF:000028">
    <property type="entry name" value="RP/EB family microtubule-associated protein"/>
    <property type="match status" value="1"/>
</dbReference>
<dbReference type="Gene3D" id="1.10.418.10">
    <property type="entry name" value="Calponin-like domain"/>
    <property type="match status" value="1"/>
</dbReference>
<keyword evidence="3" id="KW-0963">Cytoplasm</keyword>
<dbReference type="GO" id="GO:0007064">
    <property type="term" value="P:mitotic sister chromatid cohesion"/>
    <property type="evidence" value="ECO:0007669"/>
    <property type="project" value="EnsemblFungi"/>
</dbReference>
<dbReference type="GO" id="GO:0007019">
    <property type="term" value="P:microtubule depolymerization"/>
    <property type="evidence" value="ECO:0007669"/>
    <property type="project" value="EnsemblFungi"/>
</dbReference>
<evidence type="ECO:0000256" key="9">
    <source>
        <dbReference type="PROSITE-ProRule" id="PRU00576"/>
    </source>
</evidence>
<reference evidence="13" key="1">
    <citation type="submission" date="2016-05" db="EMBL/GenBank/DDBJ databases">
        <title>Comparative genomics of biotechnologically important yeasts.</title>
        <authorList>
            <consortium name="DOE Joint Genome Institute"/>
            <person name="Riley R."/>
            <person name="Haridas S."/>
            <person name="Wolfe K.H."/>
            <person name="Lopes M.R."/>
            <person name="Hittinger C.T."/>
            <person name="Goker M."/>
            <person name="Salamov A."/>
            <person name="Wisecaver J."/>
            <person name="Long T.M."/>
            <person name="Aerts A.L."/>
            <person name="Barry K."/>
            <person name="Choi C."/>
            <person name="Clum A."/>
            <person name="Coughlan A.Y."/>
            <person name="Deshpande S."/>
            <person name="Douglass A.P."/>
            <person name="Hanson S.J."/>
            <person name="Klenk H.-P."/>
            <person name="Labutti K."/>
            <person name="Lapidus A."/>
            <person name="Lindquist E."/>
            <person name="Lipzen A."/>
            <person name="Meier-Kolthoff J.P."/>
            <person name="Ohm R.A."/>
            <person name="Otillar R.P."/>
            <person name="Pangilinan J."/>
            <person name="Peng Y."/>
            <person name="Rokas A."/>
            <person name="Rosa C.A."/>
            <person name="Scheuner C."/>
            <person name="Sibirny A.A."/>
            <person name="Slot J.C."/>
            <person name="Stielow J.B."/>
            <person name="Sun H."/>
            <person name="Kurtzman C.P."/>
            <person name="Blackwell M."/>
            <person name="Grigoriev I.V."/>
            <person name="Jeffries T.W."/>
        </authorList>
    </citation>
    <scope>NUCLEOTIDE SEQUENCE [LARGE SCALE GENOMIC DNA]</scope>
    <source>
        <strain evidence="13">NRRL Y-2460</strain>
    </source>
</reference>
<feature type="domain" description="Calponin-homology (CH)" evidence="10">
    <location>
        <begin position="3"/>
        <end position="104"/>
    </location>
</feature>
<evidence type="ECO:0000256" key="4">
    <source>
        <dbReference type="ARBA" id="ARBA00022618"/>
    </source>
</evidence>
<comment type="similarity">
    <text evidence="2">Belongs to the MAPRE family.</text>
</comment>
<name>A0A1E4U3H7_PACTA</name>
<sequence>MIGESRTDLLNWLNSTLDLKYTKIEQCGSGAAYCQIFDSIFQDMPMSKVKFNSNSEYTHASNFKILQSGFVKHKIERNIPVDKLVRCRFQDNLEFLQWMKKFWMENKDETFYDPNIRRNSNVVMKSKSPSSSDGAAKKRVSSIGINSTLSSSSLPSSASLSSSSATTTQAQFQHQINNLTNELNHTKDILDGVNSELEEYKIAGEGLETERNFYFNKLREIEILTQSIKELLASNPEDQENKIQDQQITINSLISSVESILYSTEEGFQ</sequence>
<dbReference type="SUPFAM" id="SSF140612">
    <property type="entry name" value="EB1 dimerisation domain-like"/>
    <property type="match status" value="1"/>
</dbReference>
<dbReference type="GO" id="GO:0000922">
    <property type="term" value="C:spindle pole"/>
    <property type="evidence" value="ECO:0007669"/>
    <property type="project" value="EnsemblFungi"/>
</dbReference>
<proteinExistence type="inferred from homology"/>
<dbReference type="InterPro" id="IPR036133">
    <property type="entry name" value="EB1_C_sf"/>
</dbReference>
<dbReference type="InterPro" id="IPR001715">
    <property type="entry name" value="CH_dom"/>
</dbReference>
<dbReference type="PANTHER" id="PTHR10623">
    <property type="entry name" value="MICROTUBULE-ASSOCIATED PROTEIN RP/EB FAMILY MEMBER"/>
    <property type="match status" value="1"/>
</dbReference>
<dbReference type="Pfam" id="PF03271">
    <property type="entry name" value="EB1"/>
    <property type="match status" value="1"/>
</dbReference>
<keyword evidence="5 9" id="KW-0493">Microtubule</keyword>
<dbReference type="Proteomes" id="UP000094236">
    <property type="component" value="Unassembled WGS sequence"/>
</dbReference>
<evidence type="ECO:0000256" key="3">
    <source>
        <dbReference type="ARBA" id="ARBA00022490"/>
    </source>
</evidence>
<keyword evidence="7" id="KW-0206">Cytoskeleton</keyword>
<dbReference type="PROSITE" id="PS51230">
    <property type="entry name" value="EB1_C"/>
    <property type="match status" value="1"/>
</dbReference>
<feature type="domain" description="EB1 C-terminal" evidence="11">
    <location>
        <begin position="182"/>
        <end position="269"/>
    </location>
</feature>
<keyword evidence="8" id="KW-0131">Cell cycle</keyword>
<dbReference type="GO" id="GO:0051301">
    <property type="term" value="P:cell division"/>
    <property type="evidence" value="ECO:0007669"/>
    <property type="project" value="UniProtKB-KW"/>
</dbReference>
<dbReference type="GO" id="GO:0072686">
    <property type="term" value="C:mitotic spindle"/>
    <property type="evidence" value="ECO:0007669"/>
    <property type="project" value="EnsemblFungi"/>
</dbReference>
<comment type="subcellular location">
    <subcellularLocation>
        <location evidence="1">Cytoplasm</location>
        <location evidence="1">Cytoskeleton</location>
    </subcellularLocation>
</comment>
<gene>
    <name evidence="12" type="ORF">PACTADRAFT_54098</name>
</gene>
<dbReference type="GO" id="GO:0031578">
    <property type="term" value="P:mitotic spindle orientation checkpoint signaling"/>
    <property type="evidence" value="ECO:0007669"/>
    <property type="project" value="EnsemblFungi"/>
</dbReference>
<dbReference type="GO" id="GO:0051010">
    <property type="term" value="F:microtubule plus-end binding"/>
    <property type="evidence" value="ECO:0007669"/>
    <property type="project" value="EnsemblFungi"/>
</dbReference>
<protein>
    <recommendedName>
        <fullName evidence="14">Calponin-homology (CH) domain-containing protein</fullName>
    </recommendedName>
</protein>
<dbReference type="GO" id="GO:0005881">
    <property type="term" value="C:cytoplasmic microtubule"/>
    <property type="evidence" value="ECO:0007669"/>
    <property type="project" value="EnsemblFungi"/>
</dbReference>
<evidence type="ECO:0000259" key="11">
    <source>
        <dbReference type="PROSITE" id="PS51230"/>
    </source>
</evidence>
<dbReference type="GO" id="GO:0031116">
    <property type="term" value="P:positive regulation of microtubule polymerization"/>
    <property type="evidence" value="ECO:0007669"/>
    <property type="project" value="EnsemblFungi"/>
</dbReference>
<dbReference type="GO" id="GO:1904825">
    <property type="term" value="P:protein localization to microtubule plus-end"/>
    <property type="evidence" value="ECO:0007669"/>
    <property type="project" value="EnsemblFungi"/>
</dbReference>
<dbReference type="GO" id="GO:0007026">
    <property type="term" value="P:negative regulation of microtubule depolymerization"/>
    <property type="evidence" value="ECO:0007669"/>
    <property type="project" value="EnsemblFungi"/>
</dbReference>
<dbReference type="PROSITE" id="PS50021">
    <property type="entry name" value="CH"/>
    <property type="match status" value="1"/>
</dbReference>